<organism evidence="2 3">
    <name type="scientific">Halosegnis rubeus</name>
    <dbReference type="NCBI Taxonomy" id="2212850"/>
    <lineage>
        <taxon>Archaea</taxon>
        <taxon>Methanobacteriati</taxon>
        <taxon>Methanobacteriota</taxon>
        <taxon>Stenosarchaea group</taxon>
        <taxon>Halobacteria</taxon>
        <taxon>Halobacteriales</taxon>
        <taxon>Natronomonadaceae</taxon>
        <taxon>Halosegnis</taxon>
    </lineage>
</organism>
<dbReference type="RefSeq" id="WP_152121036.1">
    <property type="nucleotide sequence ID" value="NZ_QJOW01000008.1"/>
</dbReference>
<dbReference type="EMBL" id="QJOW01000008">
    <property type="protein sequence ID" value="KAB7512925.1"/>
    <property type="molecule type" value="Genomic_DNA"/>
</dbReference>
<gene>
    <name evidence="1" type="ORF">DMP03_13305</name>
    <name evidence="2" type="ORF">DP108_11565</name>
</gene>
<accession>A0A5N5U8Z1</accession>
<evidence type="ECO:0000313" key="4">
    <source>
        <dbReference type="Proteomes" id="UP000326302"/>
    </source>
</evidence>
<accession>A0A5N5U369</accession>
<dbReference type="InterPro" id="IPR015943">
    <property type="entry name" value="WD40/YVTN_repeat-like_dom_sf"/>
</dbReference>
<evidence type="ECO:0000313" key="2">
    <source>
        <dbReference type="EMBL" id="KAB7515054.1"/>
    </source>
</evidence>
<name>A0A5N5U8Z1_9EURY</name>
<dbReference type="Proteomes" id="UP000326302">
    <property type="component" value="Unassembled WGS sequence"/>
</dbReference>
<dbReference type="Gene3D" id="2.130.10.10">
    <property type="entry name" value="YVTN repeat-like/Quinoprotein amine dehydrogenase"/>
    <property type="match status" value="1"/>
</dbReference>
<reference evidence="3 4" key="1">
    <citation type="submission" date="2019-10" db="EMBL/GenBank/DDBJ databases">
        <title>Unraveling microbial dark matter from salterns through culturing: the case of the genus Halosegnis.</title>
        <authorList>
            <person name="Duran-Viseras A."/>
            <person name="Andrei A.-S."/>
            <person name="Vera-Gargallo B."/>
            <person name="Ghai R."/>
            <person name="Sanchez-Porro C."/>
            <person name="Ventosa A."/>
        </authorList>
    </citation>
    <scope>NUCLEOTIDE SEQUENCE [LARGE SCALE GENOMIC DNA]</scope>
    <source>
        <strain evidence="1 4">F17-44</strain>
        <strain evidence="2 3">F19-13</strain>
    </source>
</reference>
<protein>
    <submittedName>
        <fullName evidence="2">Uncharacterized protein</fullName>
    </submittedName>
</protein>
<evidence type="ECO:0000313" key="1">
    <source>
        <dbReference type="EMBL" id="KAB7512925.1"/>
    </source>
</evidence>
<dbReference type="Proteomes" id="UP000326207">
    <property type="component" value="Unassembled WGS sequence"/>
</dbReference>
<dbReference type="EMBL" id="QMDY01000008">
    <property type="protein sequence ID" value="KAB7515054.1"/>
    <property type="molecule type" value="Genomic_DNA"/>
</dbReference>
<sequence>MFAGTSPAQVFVREATGEWHAAEQFRGCGDTDRWADRSPRSDGSLVRSLAVDPTRRVAAGVEVGGVLVSADGGTSG</sequence>
<comment type="caution">
    <text evidence="2">The sequence shown here is derived from an EMBL/GenBank/DDBJ whole genome shotgun (WGS) entry which is preliminary data.</text>
</comment>
<dbReference type="AlphaFoldDB" id="A0A5N5U8Z1"/>
<proteinExistence type="predicted"/>
<evidence type="ECO:0000313" key="3">
    <source>
        <dbReference type="Proteomes" id="UP000326207"/>
    </source>
</evidence>